<evidence type="ECO:0000313" key="4">
    <source>
        <dbReference type="Proteomes" id="UP001558474"/>
    </source>
</evidence>
<proteinExistence type="predicted"/>
<dbReference type="InterPro" id="IPR052336">
    <property type="entry name" value="MlaD_Phospholipid_Transporter"/>
</dbReference>
<evidence type="ECO:0000259" key="2">
    <source>
        <dbReference type="Pfam" id="PF11887"/>
    </source>
</evidence>
<feature type="domain" description="Mammalian cell entry C-terminal" evidence="2">
    <location>
        <begin position="127"/>
        <end position="226"/>
    </location>
</feature>
<dbReference type="Pfam" id="PF02470">
    <property type="entry name" value="MlaD"/>
    <property type="match status" value="1"/>
</dbReference>
<gene>
    <name evidence="3" type="ORF">ABFW12_10550</name>
</gene>
<dbReference type="PANTHER" id="PTHR33371:SF17">
    <property type="entry name" value="MCE-FAMILY PROTEIN MCE1B"/>
    <property type="match status" value="1"/>
</dbReference>
<reference evidence="3 4" key="1">
    <citation type="submission" date="2024-04" db="EMBL/GenBank/DDBJ databases">
        <title>Genomic Markers of Mycobacteria.</title>
        <authorList>
            <person name="Soliman M.S."/>
            <person name="Elkholy A."/>
            <person name="Soliman N.S."/>
            <person name="Abbas A."/>
            <person name="Khayrat S."/>
            <person name="Shawky S."/>
        </authorList>
    </citation>
    <scope>NUCLEOTIDE SEQUENCE [LARGE SCALE GENOMIC DNA]</scope>
    <source>
        <strain evidence="3 4">Egy-CU-AM5</strain>
    </source>
</reference>
<name>A0ABV3VF39_9MYCO</name>
<protein>
    <submittedName>
        <fullName evidence="3">MlaD family protein</fullName>
    </submittedName>
</protein>
<organism evidence="3 4">
    <name type="scientific">Mycolicibacterium porcinum</name>
    <dbReference type="NCBI Taxonomy" id="39693"/>
    <lineage>
        <taxon>Bacteria</taxon>
        <taxon>Bacillati</taxon>
        <taxon>Actinomycetota</taxon>
        <taxon>Actinomycetes</taxon>
        <taxon>Mycobacteriales</taxon>
        <taxon>Mycobacteriaceae</taxon>
        <taxon>Mycolicibacterium</taxon>
    </lineage>
</organism>
<evidence type="ECO:0000313" key="3">
    <source>
        <dbReference type="EMBL" id="MEX3738671.1"/>
    </source>
</evidence>
<dbReference type="PANTHER" id="PTHR33371">
    <property type="entry name" value="INTERMEMBRANE PHOSPHOLIPID TRANSPORT SYSTEM BINDING PROTEIN MLAD-RELATED"/>
    <property type="match status" value="1"/>
</dbReference>
<keyword evidence="4" id="KW-1185">Reference proteome</keyword>
<evidence type="ECO:0000259" key="1">
    <source>
        <dbReference type="Pfam" id="PF02470"/>
    </source>
</evidence>
<dbReference type="RefSeq" id="WP_368572938.1">
    <property type="nucleotide sequence ID" value="NZ_JBDLOU010000017.1"/>
</dbReference>
<dbReference type="Pfam" id="PF11887">
    <property type="entry name" value="Mce4_CUP1"/>
    <property type="match status" value="1"/>
</dbReference>
<accession>A0ABV3VF39</accession>
<feature type="domain" description="Mce/MlaD" evidence="1">
    <location>
        <begin position="37"/>
        <end position="114"/>
    </location>
</feature>
<dbReference type="EMBL" id="JBDLOU010000017">
    <property type="protein sequence ID" value="MEX3738671.1"/>
    <property type="molecule type" value="Genomic_DNA"/>
</dbReference>
<comment type="caution">
    <text evidence="3">The sequence shown here is derived from an EMBL/GenBank/DDBJ whole genome shotgun (WGS) entry which is preliminary data.</text>
</comment>
<dbReference type="InterPro" id="IPR003399">
    <property type="entry name" value="Mce/MlaD"/>
</dbReference>
<sequence length="334" mass="36286">MKNPIAAGWRFALAAAVSVVFFIVVANVITQPVATPTHTYDAEFTDASGLHEKADVRVRGVRVGKVEGVRLKRTEGRSLAEVSLTMDSRFNITPTSRLSIKFQALTGLRYIDVTGVGEGAAPAERITTIPTTMTVPSYDITILFNGLQPVLATLSPDEINTFTDNVSQFLAGNGEGLGPMLDSIHRVTALVSDRSQVITTIIQNLAVLAEGVRGRSDSLIEILNLIKQPVDSALTVLDEFRKSQIYGKEFLDSAMHLFNSLGINANTNMETAFDTAFTNVYDAVDWMKHIPVVWENIQPPPVEGAPAPCSHGRAELPLPMDVLLNGRKVVLCNQ</sequence>
<dbReference type="InterPro" id="IPR024516">
    <property type="entry name" value="Mce_C"/>
</dbReference>
<dbReference type="Proteomes" id="UP001558474">
    <property type="component" value="Unassembled WGS sequence"/>
</dbReference>